<proteinExistence type="inferred from homology"/>
<dbReference type="GO" id="GO:0005737">
    <property type="term" value="C:cytoplasm"/>
    <property type="evidence" value="ECO:0007669"/>
    <property type="project" value="UniProtKB-SubCell"/>
</dbReference>
<dbReference type="HAMAP" id="MF_00361">
    <property type="entry name" value="NAD_kinase"/>
    <property type="match status" value="1"/>
</dbReference>
<keyword evidence="1 6" id="KW-0808">Transferase</keyword>
<dbReference type="NCBIfam" id="NF003406">
    <property type="entry name" value="PRK04761.1"/>
    <property type="match status" value="1"/>
</dbReference>
<feature type="binding site" evidence="6">
    <location>
        <begin position="52"/>
        <end position="53"/>
    </location>
    <ligand>
        <name>NAD(+)</name>
        <dbReference type="ChEBI" id="CHEBI:57540"/>
    </ligand>
</feature>
<dbReference type="PANTHER" id="PTHR20275">
    <property type="entry name" value="NAD KINASE"/>
    <property type="match status" value="1"/>
</dbReference>
<feature type="binding site" evidence="6">
    <location>
        <position position="160"/>
    </location>
    <ligand>
        <name>NAD(+)</name>
        <dbReference type="ChEBI" id="CHEBI:57540"/>
    </ligand>
</feature>
<dbReference type="GO" id="GO:0003951">
    <property type="term" value="F:NAD+ kinase activity"/>
    <property type="evidence" value="ECO:0007669"/>
    <property type="project" value="UniProtKB-UniRule"/>
</dbReference>
<dbReference type="InterPro" id="IPR016064">
    <property type="entry name" value="NAD/diacylglycerol_kinase_sf"/>
</dbReference>
<dbReference type="Gene3D" id="3.40.50.10330">
    <property type="entry name" value="Probable inorganic polyphosphate/atp-NAD kinase, domain 1"/>
    <property type="match status" value="1"/>
</dbReference>
<reference evidence="7" key="2">
    <citation type="submission" date="2020-09" db="EMBL/GenBank/DDBJ databases">
        <authorList>
            <person name="Sun Q."/>
            <person name="Zhou Y."/>
        </authorList>
    </citation>
    <scope>NUCLEOTIDE SEQUENCE</scope>
    <source>
        <strain evidence="7">CGMCC 1.15725</strain>
    </source>
</reference>
<dbReference type="GO" id="GO:0046872">
    <property type="term" value="F:metal ion binding"/>
    <property type="evidence" value="ECO:0007669"/>
    <property type="project" value="UniProtKB-UniRule"/>
</dbReference>
<keyword evidence="4 6" id="KW-0520">NAD</keyword>
<sequence>MSVTESGGAPAPKIAIVASEAEAAQAALADLQRRYPTVPLDEADVIVALGGDGFMLETLHRHLERHLPIFGMHRGSVGFLMNSYSPDHLFERLAKADTERLHPLAMQATTTDGKCHQALAINEVALLRQTRQMAKIRISVDGVRRMDELMCDGVMVATPAGSTAYNLSAHGPIIPFGSGVLALTPISAFRPRRWRGAILPHHVTVTFEMLEPQKRPISAGADFIEVRNVMRVEVRETREVSLSLLFDHEHNLSERVLKEQFES</sequence>
<feature type="binding site" evidence="6">
    <location>
        <position position="152"/>
    </location>
    <ligand>
        <name>NAD(+)</name>
        <dbReference type="ChEBI" id="CHEBI:57540"/>
    </ligand>
</feature>
<evidence type="ECO:0000256" key="3">
    <source>
        <dbReference type="ARBA" id="ARBA00022857"/>
    </source>
</evidence>
<dbReference type="GO" id="GO:0051287">
    <property type="term" value="F:NAD binding"/>
    <property type="evidence" value="ECO:0007669"/>
    <property type="project" value="UniProtKB-ARBA"/>
</dbReference>
<dbReference type="EC" id="2.7.1.23" evidence="6"/>
<feature type="active site" description="Proton acceptor" evidence="6">
    <location>
        <position position="52"/>
    </location>
</feature>
<dbReference type="InterPro" id="IPR002504">
    <property type="entry name" value="NADK"/>
</dbReference>
<evidence type="ECO:0000256" key="1">
    <source>
        <dbReference type="ARBA" id="ARBA00022679"/>
    </source>
</evidence>
<keyword evidence="6" id="KW-0547">Nucleotide-binding</keyword>
<comment type="subcellular location">
    <subcellularLocation>
        <location evidence="6">Cytoplasm</location>
    </subcellularLocation>
</comment>
<keyword evidence="6" id="KW-0067">ATP-binding</keyword>
<dbReference type="Pfam" id="PF20143">
    <property type="entry name" value="NAD_kinase_C"/>
    <property type="match status" value="1"/>
</dbReference>
<comment type="caution">
    <text evidence="7">The sequence shown here is derived from an EMBL/GenBank/DDBJ whole genome shotgun (WGS) entry which is preliminary data.</text>
</comment>
<dbReference type="InterPro" id="IPR017437">
    <property type="entry name" value="ATP-NAD_kinase_PpnK-typ_C"/>
</dbReference>
<comment type="function">
    <text evidence="6">Involved in the regulation of the intracellular balance of NAD and NADP, and is a key enzyme in the biosynthesis of NADP. Catalyzes specifically the phosphorylation on 2'-hydroxyl of the adenosine moiety of NAD to yield NADP.</text>
</comment>
<protein>
    <recommendedName>
        <fullName evidence="6">NAD kinase</fullName>
        <ecNumber evidence="6">2.7.1.23</ecNumber>
    </recommendedName>
    <alternativeName>
        <fullName evidence="6">ATP-dependent NAD kinase</fullName>
    </alternativeName>
</protein>
<dbReference type="EMBL" id="BMJQ01000013">
    <property type="protein sequence ID" value="GGF35362.1"/>
    <property type="molecule type" value="Genomic_DNA"/>
</dbReference>
<keyword evidence="8" id="KW-1185">Reference proteome</keyword>
<dbReference type="GO" id="GO:0005524">
    <property type="term" value="F:ATP binding"/>
    <property type="evidence" value="ECO:0007669"/>
    <property type="project" value="UniProtKB-KW"/>
</dbReference>
<evidence type="ECO:0000313" key="8">
    <source>
        <dbReference type="Proteomes" id="UP000646365"/>
    </source>
</evidence>
<dbReference type="InterPro" id="IPR017438">
    <property type="entry name" value="ATP-NAD_kinase_N"/>
</dbReference>
<evidence type="ECO:0000256" key="6">
    <source>
        <dbReference type="HAMAP-Rule" id="MF_00361"/>
    </source>
</evidence>
<dbReference type="GO" id="GO:0019674">
    <property type="term" value="P:NAD+ metabolic process"/>
    <property type="evidence" value="ECO:0007669"/>
    <property type="project" value="InterPro"/>
</dbReference>
<keyword evidence="2 6" id="KW-0418">Kinase</keyword>
<evidence type="ECO:0000256" key="2">
    <source>
        <dbReference type="ARBA" id="ARBA00022777"/>
    </source>
</evidence>
<dbReference type="AlphaFoldDB" id="A0A8J3E754"/>
<feature type="binding site" evidence="6">
    <location>
        <begin position="122"/>
        <end position="123"/>
    </location>
    <ligand>
        <name>NAD(+)</name>
        <dbReference type="ChEBI" id="CHEBI:57540"/>
    </ligand>
</feature>
<keyword evidence="6" id="KW-0963">Cytoplasm</keyword>
<comment type="similarity">
    <text evidence="6">Belongs to the NAD kinase family.</text>
</comment>
<dbReference type="GO" id="GO:0006741">
    <property type="term" value="P:NADP+ biosynthetic process"/>
    <property type="evidence" value="ECO:0007669"/>
    <property type="project" value="UniProtKB-UniRule"/>
</dbReference>
<reference evidence="7" key="1">
    <citation type="journal article" date="2014" name="Int. J. Syst. Evol. Microbiol.">
        <title>Complete genome sequence of Corynebacterium casei LMG S-19264T (=DSM 44701T), isolated from a smear-ripened cheese.</title>
        <authorList>
            <consortium name="US DOE Joint Genome Institute (JGI-PGF)"/>
            <person name="Walter F."/>
            <person name="Albersmeier A."/>
            <person name="Kalinowski J."/>
            <person name="Ruckert C."/>
        </authorList>
    </citation>
    <scope>NUCLEOTIDE SEQUENCE</scope>
    <source>
        <strain evidence="7">CGMCC 1.15725</strain>
    </source>
</reference>
<comment type="caution">
    <text evidence="6">Lacks conserved residue(s) required for the propagation of feature annotation.</text>
</comment>
<organism evidence="7 8">
    <name type="scientific">Aliidongia dinghuensis</name>
    <dbReference type="NCBI Taxonomy" id="1867774"/>
    <lineage>
        <taxon>Bacteria</taxon>
        <taxon>Pseudomonadati</taxon>
        <taxon>Pseudomonadota</taxon>
        <taxon>Alphaproteobacteria</taxon>
        <taxon>Rhodospirillales</taxon>
        <taxon>Dongiaceae</taxon>
        <taxon>Aliidongia</taxon>
    </lineage>
</organism>
<dbReference type="Gene3D" id="2.60.200.30">
    <property type="entry name" value="Probable inorganic polyphosphate/atp-NAD kinase, domain 2"/>
    <property type="match status" value="1"/>
</dbReference>
<dbReference type="RefSeq" id="WP_189050369.1">
    <property type="nucleotide sequence ID" value="NZ_BMJQ01000013.1"/>
</dbReference>
<evidence type="ECO:0000313" key="7">
    <source>
        <dbReference type="EMBL" id="GGF35362.1"/>
    </source>
</evidence>
<name>A0A8J3E754_9PROT</name>
<accession>A0A8J3E754</accession>
<dbReference type="PANTHER" id="PTHR20275:SF0">
    <property type="entry name" value="NAD KINASE"/>
    <property type="match status" value="1"/>
</dbReference>
<dbReference type="Pfam" id="PF01513">
    <property type="entry name" value="NAD_kinase"/>
    <property type="match status" value="1"/>
</dbReference>
<comment type="catalytic activity">
    <reaction evidence="5 6">
        <text>NAD(+) + ATP = ADP + NADP(+) + H(+)</text>
        <dbReference type="Rhea" id="RHEA:18629"/>
        <dbReference type="ChEBI" id="CHEBI:15378"/>
        <dbReference type="ChEBI" id="CHEBI:30616"/>
        <dbReference type="ChEBI" id="CHEBI:57540"/>
        <dbReference type="ChEBI" id="CHEBI:58349"/>
        <dbReference type="ChEBI" id="CHEBI:456216"/>
        <dbReference type="EC" id="2.7.1.23"/>
    </reaction>
</comment>
<feature type="binding site" evidence="6">
    <location>
        <begin position="163"/>
        <end position="168"/>
    </location>
    <ligand>
        <name>NAD(+)</name>
        <dbReference type="ChEBI" id="CHEBI:57540"/>
    </ligand>
</feature>
<dbReference type="SUPFAM" id="SSF111331">
    <property type="entry name" value="NAD kinase/diacylglycerol kinase-like"/>
    <property type="match status" value="1"/>
</dbReference>
<evidence type="ECO:0000256" key="4">
    <source>
        <dbReference type="ARBA" id="ARBA00023027"/>
    </source>
</evidence>
<keyword evidence="3 6" id="KW-0521">NADP</keyword>
<evidence type="ECO:0000256" key="5">
    <source>
        <dbReference type="ARBA" id="ARBA00047925"/>
    </source>
</evidence>
<comment type="cofactor">
    <cofactor evidence="6">
        <name>a divalent metal cation</name>
        <dbReference type="ChEBI" id="CHEBI:60240"/>
    </cofactor>
</comment>
<dbReference type="Proteomes" id="UP000646365">
    <property type="component" value="Unassembled WGS sequence"/>
</dbReference>
<gene>
    <name evidence="6 7" type="primary">nadK</name>
    <name evidence="7" type="ORF">GCM10011611_47110</name>
</gene>